<dbReference type="InterPro" id="IPR050109">
    <property type="entry name" value="HTH-type_TetR-like_transc_reg"/>
</dbReference>
<evidence type="ECO:0000256" key="1">
    <source>
        <dbReference type="ARBA" id="ARBA00023015"/>
    </source>
</evidence>
<dbReference type="PANTHER" id="PTHR30055:SF234">
    <property type="entry name" value="HTH-TYPE TRANSCRIPTIONAL REGULATOR BETI"/>
    <property type="match status" value="1"/>
</dbReference>
<dbReference type="EMBL" id="JAGXOE010000017">
    <property type="protein sequence ID" value="MBS4101512.1"/>
    <property type="molecule type" value="Genomic_DNA"/>
</dbReference>
<dbReference type="OrthoDB" id="4542604at2"/>
<dbReference type="AlphaFoldDB" id="A0A3P8JV13"/>
<keyword evidence="3" id="KW-0804">Transcription</keyword>
<keyword evidence="9" id="KW-1185">Reference proteome</keyword>
<sequence length="255" mass="27385">MATAHDEPESGYELRWRAHNSQRRELILRAAAELVEESEPGAAIPVRRIAERAGLVKSVVYRQFKSKDDLARGLRGYVVDQFAAELEADLDVSTGSLREILRRSIASAAAWMEDNPRLVDLLRAGPTDAASGPDDVPVAPDAIGELRHRVVARAEQTIDGLAALTGLDPSAFDGVPFVVFTMVEGTLTSWVRGEAAVRGRSRAEVVESLTDVTWFVLDGAARTLGVRVDPDAELTPFLEGLVSDGATPAATSGRG</sequence>
<evidence type="ECO:0000313" key="7">
    <source>
        <dbReference type="EMBL" id="VDR37179.1"/>
    </source>
</evidence>
<evidence type="ECO:0000259" key="5">
    <source>
        <dbReference type="PROSITE" id="PS50977"/>
    </source>
</evidence>
<proteinExistence type="predicted"/>
<gene>
    <name evidence="6" type="ORF">KFZ73_09675</name>
    <name evidence="7" type="ORF">NCTC10741_00279</name>
</gene>
<evidence type="ECO:0000256" key="3">
    <source>
        <dbReference type="ARBA" id="ARBA00023163"/>
    </source>
</evidence>
<accession>A0A3P8JV13</accession>
<evidence type="ECO:0000256" key="4">
    <source>
        <dbReference type="PROSITE-ProRule" id="PRU00335"/>
    </source>
</evidence>
<reference evidence="6 9" key="2">
    <citation type="submission" date="2021-04" db="EMBL/GenBank/DDBJ databases">
        <title>Whole genome sequence analysis of a thiophenic sulfur metabolizing bacteria.</title>
        <authorList>
            <person name="Akhtar N."/>
            <person name="Akram J."/>
            <person name="Aslam A."/>
        </authorList>
    </citation>
    <scope>NUCLEOTIDE SEQUENCE [LARGE SCALE GENOMIC DNA]</scope>
    <source>
        <strain evidence="6 9">3OW</strain>
    </source>
</reference>
<dbReference type="SUPFAM" id="SSF46689">
    <property type="entry name" value="Homeodomain-like"/>
    <property type="match status" value="1"/>
</dbReference>
<evidence type="ECO:0000256" key="2">
    <source>
        <dbReference type="ARBA" id="ARBA00023125"/>
    </source>
</evidence>
<dbReference type="RefSeq" id="WP_126194604.1">
    <property type="nucleotide sequence ID" value="NZ_CP085954.1"/>
</dbReference>
<protein>
    <submittedName>
        <fullName evidence="7">Bacterial regulatory proteins, tetR family</fullName>
    </submittedName>
    <submittedName>
        <fullName evidence="6">TetR/AcrR family transcriptional regulator</fullName>
    </submittedName>
</protein>
<dbReference type="PANTHER" id="PTHR30055">
    <property type="entry name" value="HTH-TYPE TRANSCRIPTIONAL REGULATOR RUTR"/>
    <property type="match status" value="1"/>
</dbReference>
<dbReference type="InterPro" id="IPR001647">
    <property type="entry name" value="HTH_TetR"/>
</dbReference>
<dbReference type="Gene3D" id="1.10.357.10">
    <property type="entry name" value="Tetracycline Repressor, domain 2"/>
    <property type="match status" value="1"/>
</dbReference>
<dbReference type="Pfam" id="PF00440">
    <property type="entry name" value="TetR_N"/>
    <property type="match status" value="1"/>
</dbReference>
<name>A0A3P8JV13_TSUPA</name>
<evidence type="ECO:0000313" key="8">
    <source>
        <dbReference type="Proteomes" id="UP000271626"/>
    </source>
</evidence>
<dbReference type="GO" id="GO:0003700">
    <property type="term" value="F:DNA-binding transcription factor activity"/>
    <property type="evidence" value="ECO:0007669"/>
    <property type="project" value="TreeGrafter"/>
</dbReference>
<dbReference type="PROSITE" id="PS50977">
    <property type="entry name" value="HTH_TETR_2"/>
    <property type="match status" value="1"/>
</dbReference>
<reference evidence="7 8" key="1">
    <citation type="submission" date="2018-12" db="EMBL/GenBank/DDBJ databases">
        <authorList>
            <consortium name="Pathogen Informatics"/>
        </authorList>
    </citation>
    <scope>NUCLEOTIDE SEQUENCE [LARGE SCALE GENOMIC DNA]</scope>
    <source>
        <strain evidence="7 8">NCTC10741</strain>
    </source>
</reference>
<evidence type="ECO:0000313" key="9">
    <source>
        <dbReference type="Proteomes" id="UP000676853"/>
    </source>
</evidence>
<dbReference type="InterPro" id="IPR009057">
    <property type="entry name" value="Homeodomain-like_sf"/>
</dbReference>
<organism evidence="7 8">
    <name type="scientific">Tsukamurella paurometabola</name>
    <name type="common">Corynebacterium paurometabolum</name>
    <dbReference type="NCBI Taxonomy" id="2061"/>
    <lineage>
        <taxon>Bacteria</taxon>
        <taxon>Bacillati</taxon>
        <taxon>Actinomycetota</taxon>
        <taxon>Actinomycetes</taxon>
        <taxon>Mycobacteriales</taxon>
        <taxon>Tsukamurellaceae</taxon>
        <taxon>Tsukamurella</taxon>
    </lineage>
</organism>
<dbReference type="Proteomes" id="UP000676853">
    <property type="component" value="Unassembled WGS sequence"/>
</dbReference>
<dbReference type="Proteomes" id="UP000271626">
    <property type="component" value="Chromosome"/>
</dbReference>
<feature type="DNA-binding region" description="H-T-H motif" evidence="4">
    <location>
        <begin position="45"/>
        <end position="64"/>
    </location>
</feature>
<feature type="domain" description="HTH tetR-type" evidence="5">
    <location>
        <begin position="21"/>
        <end position="82"/>
    </location>
</feature>
<dbReference type="GO" id="GO:0000976">
    <property type="term" value="F:transcription cis-regulatory region binding"/>
    <property type="evidence" value="ECO:0007669"/>
    <property type="project" value="TreeGrafter"/>
</dbReference>
<dbReference type="EMBL" id="LR131273">
    <property type="protein sequence ID" value="VDR37179.1"/>
    <property type="molecule type" value="Genomic_DNA"/>
</dbReference>
<keyword evidence="1" id="KW-0805">Transcription regulation</keyword>
<keyword evidence="2 4" id="KW-0238">DNA-binding</keyword>
<evidence type="ECO:0000313" key="6">
    <source>
        <dbReference type="EMBL" id="MBS4101512.1"/>
    </source>
</evidence>